<feature type="domain" description="NodB homology" evidence="2">
    <location>
        <begin position="1"/>
        <end position="73"/>
    </location>
</feature>
<organism evidence="3 4">
    <name type="scientific">Anaerosacchariphilus polymeriproducens</name>
    <dbReference type="NCBI Taxonomy" id="1812858"/>
    <lineage>
        <taxon>Bacteria</taxon>
        <taxon>Bacillati</taxon>
        <taxon>Bacillota</taxon>
        <taxon>Clostridia</taxon>
        <taxon>Lachnospirales</taxon>
        <taxon>Lachnospiraceae</taxon>
        <taxon>Anaerosacchariphilus</taxon>
    </lineage>
</organism>
<keyword evidence="4" id="KW-1185">Reference proteome</keyword>
<dbReference type="GO" id="GO:0016020">
    <property type="term" value="C:membrane"/>
    <property type="evidence" value="ECO:0007669"/>
    <property type="project" value="TreeGrafter"/>
</dbReference>
<dbReference type="Proteomes" id="UP000255036">
    <property type="component" value="Unassembled WGS sequence"/>
</dbReference>
<accession>A0A371ARP7</accession>
<name>A0A371ARP7_9FIRM</name>
<comment type="caution">
    <text evidence="3">The sequence shown here is derived from an EMBL/GenBank/DDBJ whole genome shotgun (WGS) entry which is preliminary data.</text>
</comment>
<evidence type="ECO:0000256" key="1">
    <source>
        <dbReference type="SAM" id="MobiDB-lite"/>
    </source>
</evidence>
<reference evidence="3 4" key="1">
    <citation type="submission" date="2018-07" db="EMBL/GenBank/DDBJ databases">
        <title>Anaerosacharophilus polymeroproducens gen. nov. sp. nov., an anaerobic bacterium isolated from salt field.</title>
        <authorList>
            <person name="Kim W."/>
            <person name="Yang S.-H."/>
            <person name="Oh J."/>
            <person name="Lee J.-H."/>
            <person name="Kwon K.K."/>
        </authorList>
    </citation>
    <scope>NUCLEOTIDE SEQUENCE [LARGE SCALE GENOMIC DNA]</scope>
    <source>
        <strain evidence="3 4">MCWD5</strain>
    </source>
</reference>
<evidence type="ECO:0000313" key="3">
    <source>
        <dbReference type="EMBL" id="RDU22224.1"/>
    </source>
</evidence>
<evidence type="ECO:0000259" key="2">
    <source>
        <dbReference type="PROSITE" id="PS51677"/>
    </source>
</evidence>
<dbReference type="PROSITE" id="PS51677">
    <property type="entry name" value="NODB"/>
    <property type="match status" value="1"/>
</dbReference>
<feature type="region of interest" description="Disordered" evidence="1">
    <location>
        <begin position="90"/>
        <end position="131"/>
    </location>
</feature>
<gene>
    <name evidence="3" type="ORF">DWV06_17020</name>
</gene>
<dbReference type="EMBL" id="QRCT01000050">
    <property type="protein sequence ID" value="RDU22224.1"/>
    <property type="molecule type" value="Genomic_DNA"/>
</dbReference>
<dbReference type="GO" id="GO:0005975">
    <property type="term" value="P:carbohydrate metabolic process"/>
    <property type="evidence" value="ECO:0007669"/>
    <property type="project" value="InterPro"/>
</dbReference>
<dbReference type="RefSeq" id="WP_147289879.1">
    <property type="nucleotide sequence ID" value="NZ_QRCT01000050.1"/>
</dbReference>
<protein>
    <recommendedName>
        <fullName evidence="2">NodB homology domain-containing protein</fullName>
    </recommendedName>
</protein>
<dbReference type="GO" id="GO:0016810">
    <property type="term" value="F:hydrolase activity, acting on carbon-nitrogen (but not peptide) bonds"/>
    <property type="evidence" value="ECO:0007669"/>
    <property type="project" value="InterPro"/>
</dbReference>
<dbReference type="InterPro" id="IPR002509">
    <property type="entry name" value="NODB_dom"/>
</dbReference>
<dbReference type="AlphaFoldDB" id="A0A371ARP7"/>
<dbReference type="InterPro" id="IPR011330">
    <property type="entry name" value="Glyco_hydro/deAcase_b/a-brl"/>
</dbReference>
<sequence>MEVAEECKYYTIQWDVDSLDWKDYGADAIVKKVCEHKNLKNGSIILLHNGATYTPDALEDVIDTLKEKGYDFVPISELIIKDDYHIDFTGKQIPNKKPKPEIDEDNNDNAVSDTQEDLDSDIDEDEQEDSD</sequence>
<dbReference type="OrthoDB" id="9806342at2"/>
<dbReference type="PANTHER" id="PTHR10587:SF128">
    <property type="entry name" value="POLYSACCHARIDE DEACETYLASE PDAB-RELATED"/>
    <property type="match status" value="1"/>
</dbReference>
<dbReference type="Gene3D" id="3.20.20.370">
    <property type="entry name" value="Glycoside hydrolase/deacetylase"/>
    <property type="match status" value="1"/>
</dbReference>
<proteinExistence type="predicted"/>
<dbReference type="PANTHER" id="PTHR10587">
    <property type="entry name" value="GLYCOSYL TRANSFERASE-RELATED"/>
    <property type="match status" value="1"/>
</dbReference>
<feature type="compositionally biased region" description="Acidic residues" evidence="1">
    <location>
        <begin position="114"/>
        <end position="131"/>
    </location>
</feature>
<dbReference type="InterPro" id="IPR050248">
    <property type="entry name" value="Polysacc_deacetylase_ArnD"/>
</dbReference>
<evidence type="ECO:0000313" key="4">
    <source>
        <dbReference type="Proteomes" id="UP000255036"/>
    </source>
</evidence>
<dbReference type="SUPFAM" id="SSF88713">
    <property type="entry name" value="Glycoside hydrolase/deacetylase"/>
    <property type="match status" value="1"/>
</dbReference>